<dbReference type="PANTHER" id="PTHR33695">
    <property type="entry name" value="LIPOPROTEIN SIGNAL PEPTIDASE"/>
    <property type="match status" value="1"/>
</dbReference>
<reference evidence="11 12" key="1">
    <citation type="submission" date="2016-07" db="EMBL/GenBank/DDBJ databases">
        <title>Genome analysis of Flavihumibacter stibioxidans YS-17.</title>
        <authorList>
            <person name="Shi K."/>
            <person name="Han Y."/>
            <person name="Wang G."/>
        </authorList>
    </citation>
    <scope>NUCLEOTIDE SEQUENCE [LARGE SCALE GENOMIC DNA]</scope>
    <source>
        <strain evidence="11 12">YS-17</strain>
    </source>
</reference>
<comment type="similarity">
    <text evidence="1 9 10">Belongs to the peptidase A8 family.</text>
</comment>
<feature type="transmembrane region" description="Helical" evidence="9">
    <location>
        <begin position="79"/>
        <end position="99"/>
    </location>
</feature>
<comment type="subcellular location">
    <subcellularLocation>
        <location evidence="9">Cell membrane</location>
        <topology evidence="9">Multi-pass membrane protein</topology>
    </subcellularLocation>
</comment>
<gene>
    <name evidence="9" type="primary">lspA</name>
    <name evidence="11" type="ORF">BC349_06465</name>
</gene>
<keyword evidence="11" id="KW-0449">Lipoprotein</keyword>
<dbReference type="EMBL" id="MBUA01000001">
    <property type="protein sequence ID" value="MBC6490601.1"/>
    <property type="molecule type" value="Genomic_DNA"/>
</dbReference>
<evidence type="ECO:0000256" key="9">
    <source>
        <dbReference type="HAMAP-Rule" id="MF_00161"/>
    </source>
</evidence>
<evidence type="ECO:0000256" key="3">
    <source>
        <dbReference type="ARBA" id="ARBA00022670"/>
    </source>
</evidence>
<evidence type="ECO:0000256" key="8">
    <source>
        <dbReference type="ARBA" id="ARBA00023136"/>
    </source>
</evidence>
<keyword evidence="2 9" id="KW-1003">Cell membrane</keyword>
<keyword evidence="12" id="KW-1185">Reference proteome</keyword>
<dbReference type="Proteomes" id="UP000765802">
    <property type="component" value="Unassembled WGS sequence"/>
</dbReference>
<comment type="caution">
    <text evidence="11">The sequence shown here is derived from an EMBL/GenBank/DDBJ whole genome shotgun (WGS) entry which is preliminary data.</text>
</comment>
<sequence>MAKARNLILLIVLILVADQVLKIWVKTNMPLSYHWDTSHHPLTAYDRGIRPFGEDAEWAQIYFVENEGMAWGWKFGGEIGKMSLTLFRMVAVLFGVWYIREIMKKKQHPGFIVCVGLIFAGALGNLIDSMFYGLIFDESTYTSVAKIFPDKGYAGFLHGKVVDMFYFPIIRSHYPEWMPFVGGDEFEFFSPVFNIADASISVGVITLLIFQKRFLQTETPEVKKSIETSTRVNDDVQVS</sequence>
<comment type="function">
    <text evidence="9">This protein specifically catalyzes the removal of signal peptides from prolipoproteins.</text>
</comment>
<comment type="catalytic activity">
    <reaction evidence="9">
        <text>Release of signal peptides from bacterial membrane prolipoproteins. Hydrolyzes -Xaa-Yaa-Zaa-|-(S,diacylglyceryl)Cys-, in which Xaa is hydrophobic (preferably Leu), and Yaa (Ala or Ser) and Zaa (Gly or Ala) have small, neutral side chains.</text>
        <dbReference type="EC" id="3.4.23.36"/>
    </reaction>
</comment>
<evidence type="ECO:0000256" key="4">
    <source>
        <dbReference type="ARBA" id="ARBA00022692"/>
    </source>
</evidence>
<evidence type="ECO:0000313" key="11">
    <source>
        <dbReference type="EMBL" id="MBC6490601.1"/>
    </source>
</evidence>
<dbReference type="HAMAP" id="MF_00161">
    <property type="entry name" value="LspA"/>
    <property type="match status" value="1"/>
</dbReference>
<evidence type="ECO:0000256" key="1">
    <source>
        <dbReference type="ARBA" id="ARBA00006139"/>
    </source>
</evidence>
<feature type="active site" evidence="9">
    <location>
        <position position="163"/>
    </location>
</feature>
<organism evidence="11 12">
    <name type="scientific">Flavihumibacter stibioxidans</name>
    <dbReference type="NCBI Taxonomy" id="1834163"/>
    <lineage>
        <taxon>Bacteria</taxon>
        <taxon>Pseudomonadati</taxon>
        <taxon>Bacteroidota</taxon>
        <taxon>Chitinophagia</taxon>
        <taxon>Chitinophagales</taxon>
        <taxon>Chitinophagaceae</taxon>
        <taxon>Flavihumibacter</taxon>
    </lineage>
</organism>
<proteinExistence type="inferred from homology"/>
<evidence type="ECO:0000256" key="5">
    <source>
        <dbReference type="ARBA" id="ARBA00022750"/>
    </source>
</evidence>
<feature type="active site" evidence="9">
    <location>
        <position position="197"/>
    </location>
</feature>
<feature type="transmembrane region" description="Helical" evidence="9">
    <location>
        <begin position="188"/>
        <end position="210"/>
    </location>
</feature>
<comment type="caution">
    <text evidence="9">Lacks conserved residue(s) required for the propagation of feature annotation.</text>
</comment>
<keyword evidence="6 9" id="KW-0378">Hydrolase</keyword>
<accession>A0ABR7M6R3</accession>
<evidence type="ECO:0000256" key="10">
    <source>
        <dbReference type="RuleBase" id="RU004181"/>
    </source>
</evidence>
<feature type="transmembrane region" description="Helical" evidence="9">
    <location>
        <begin position="111"/>
        <end position="135"/>
    </location>
</feature>
<dbReference type="NCBIfam" id="NF011369">
    <property type="entry name" value="PRK14788.1"/>
    <property type="match status" value="1"/>
</dbReference>
<dbReference type="EC" id="3.4.23.36" evidence="9"/>
<keyword evidence="4 9" id="KW-0812">Transmembrane</keyword>
<keyword evidence="3 9" id="KW-0645">Protease</keyword>
<dbReference type="InterPro" id="IPR001872">
    <property type="entry name" value="Peptidase_A8"/>
</dbReference>
<evidence type="ECO:0000313" key="12">
    <source>
        <dbReference type="Proteomes" id="UP000765802"/>
    </source>
</evidence>
<evidence type="ECO:0000256" key="2">
    <source>
        <dbReference type="ARBA" id="ARBA00022475"/>
    </source>
</evidence>
<dbReference type="Pfam" id="PF01252">
    <property type="entry name" value="Peptidase_A8"/>
    <property type="match status" value="1"/>
</dbReference>
<evidence type="ECO:0000256" key="6">
    <source>
        <dbReference type="ARBA" id="ARBA00022801"/>
    </source>
</evidence>
<dbReference type="RefSeq" id="WP_187255894.1">
    <property type="nucleotide sequence ID" value="NZ_JBHULF010000006.1"/>
</dbReference>
<protein>
    <recommendedName>
        <fullName evidence="9">Lipoprotein signal peptidase</fullName>
        <ecNumber evidence="9">3.4.23.36</ecNumber>
    </recommendedName>
    <alternativeName>
        <fullName evidence="9">Prolipoprotein signal peptidase</fullName>
    </alternativeName>
    <alternativeName>
        <fullName evidence="9">Signal peptidase II</fullName>
        <shortName evidence="9">SPase II</shortName>
    </alternativeName>
</protein>
<dbReference type="PRINTS" id="PR00781">
    <property type="entry name" value="LIPOSIGPTASE"/>
</dbReference>
<keyword evidence="8 9" id="KW-0472">Membrane</keyword>
<keyword evidence="7 9" id="KW-1133">Transmembrane helix</keyword>
<evidence type="ECO:0000256" key="7">
    <source>
        <dbReference type="ARBA" id="ARBA00022989"/>
    </source>
</evidence>
<name>A0ABR7M6R3_9BACT</name>
<comment type="pathway">
    <text evidence="9">Protein modification; lipoprotein biosynthesis (signal peptide cleavage).</text>
</comment>
<keyword evidence="5 9" id="KW-0064">Aspartyl protease</keyword>
<dbReference type="PANTHER" id="PTHR33695:SF1">
    <property type="entry name" value="LIPOPROTEIN SIGNAL PEPTIDASE"/>
    <property type="match status" value="1"/>
</dbReference>